<dbReference type="GO" id="GO:0005654">
    <property type="term" value="C:nucleoplasm"/>
    <property type="evidence" value="ECO:0007669"/>
    <property type="project" value="TreeGrafter"/>
</dbReference>
<dbReference type="SUPFAM" id="SSF52799">
    <property type="entry name" value="(Phosphotyrosine protein) phosphatases II"/>
    <property type="match status" value="1"/>
</dbReference>
<gene>
    <name evidence="1" type="primary">DUS1B</name>
</gene>
<dbReference type="CDD" id="cd14498">
    <property type="entry name" value="DSP"/>
    <property type="match status" value="1"/>
</dbReference>
<dbReference type="EMBL" id="GAMC01004077">
    <property type="protein sequence ID" value="JAC02479.1"/>
    <property type="molecule type" value="mRNA"/>
</dbReference>
<organism evidence="1">
    <name type="scientific">Ceratitis capitata</name>
    <name type="common">Mediterranean fruit fly</name>
    <name type="synonym">Tephritis capitata</name>
    <dbReference type="NCBI Taxonomy" id="7213"/>
    <lineage>
        <taxon>Eukaryota</taxon>
        <taxon>Metazoa</taxon>
        <taxon>Ecdysozoa</taxon>
        <taxon>Arthropoda</taxon>
        <taxon>Hexapoda</taxon>
        <taxon>Insecta</taxon>
        <taxon>Pterygota</taxon>
        <taxon>Neoptera</taxon>
        <taxon>Endopterygota</taxon>
        <taxon>Diptera</taxon>
        <taxon>Brachycera</taxon>
        <taxon>Muscomorpha</taxon>
        <taxon>Tephritoidea</taxon>
        <taxon>Tephritidae</taxon>
        <taxon>Ceratitis</taxon>
        <taxon>Ceratitis</taxon>
    </lineage>
</organism>
<dbReference type="GO" id="GO:0062026">
    <property type="term" value="P:negative regulation of SCF-dependent proteasomal ubiquitin-dependent catabolic process"/>
    <property type="evidence" value="ECO:0007669"/>
    <property type="project" value="TreeGrafter"/>
</dbReference>
<sequence>MTLPALPGHSLISALDFKNYDTMSSTNPDRQQTSDALRLQQIMQHQIPQDITTTQLPALQEQNRTVTNNMPILAEVHREKLSQKQVEIEFHTSTASATIFSSSDLAMECMMPSIYLSKNFLAWNEENLRSHGFTHIIIIDKHIQELYYPSPLFKISTVNTTVEAFDTFEYFSNSSSSSLKFGKEFEAIDLNFGEKSYLTTVLPNCYRAVKFINKALQACGTILVIDCNGSDQKCLTIIVAYLMYKHNISFSKAFARLKEYYKKADLDRFYMTQLYEYEPILQVQRAQSRGQSCSREMYSAILKRKKVVEEDEDASVIDLTDNYLNTNSTEKNRSEFFNAFNPLTNFNTSTTAANVEIDTNVANTSILNTRNTANQHNQFFTSHTLKESNNYDLHKQQATLEICKNDYCNAFDDYAME</sequence>
<proteinExistence type="evidence at transcript level"/>
<accession>W8C0D2</accession>
<dbReference type="PANTHER" id="PTHR46588:SF1">
    <property type="entry name" value="SERINE_THREONINE_TYROSINE-INTERACTING PROTEIN"/>
    <property type="match status" value="1"/>
</dbReference>
<dbReference type="InterPro" id="IPR052449">
    <property type="entry name" value="STYX-Interacting_Phosphatase"/>
</dbReference>
<reference evidence="1" key="2">
    <citation type="journal article" date="2014" name="BMC Genomics">
        <title>A genomic perspective to assessing quality of mass-reared SIT flies used in Mediterranean fruit fly (Ceratitis capitata) eradication in California.</title>
        <authorList>
            <person name="Calla B."/>
            <person name="Hall B."/>
            <person name="Hou S."/>
            <person name="Geib S.M."/>
        </authorList>
    </citation>
    <scope>NUCLEOTIDE SEQUENCE</scope>
</reference>
<dbReference type="GO" id="GO:0070372">
    <property type="term" value="P:regulation of ERK1 and ERK2 cascade"/>
    <property type="evidence" value="ECO:0007669"/>
    <property type="project" value="TreeGrafter"/>
</dbReference>
<dbReference type="OrthoDB" id="10252009at2759"/>
<dbReference type="PANTHER" id="PTHR46588">
    <property type="entry name" value="SERINE/THREONINE/TYROSINE-INTERACTING PROTEIN"/>
    <property type="match status" value="1"/>
</dbReference>
<name>W8C0D2_CERCA</name>
<dbReference type="GO" id="GO:0005737">
    <property type="term" value="C:cytoplasm"/>
    <property type="evidence" value="ECO:0007669"/>
    <property type="project" value="TreeGrafter"/>
</dbReference>
<reference evidence="1" key="1">
    <citation type="submission" date="2013-07" db="EMBL/GenBank/DDBJ databases">
        <authorList>
            <person name="Geib S."/>
        </authorList>
    </citation>
    <scope>NUCLEOTIDE SEQUENCE</scope>
</reference>
<dbReference type="AlphaFoldDB" id="W8C0D2"/>
<evidence type="ECO:0000313" key="1">
    <source>
        <dbReference type="EMBL" id="JAC02479.1"/>
    </source>
</evidence>
<dbReference type="GO" id="GO:1990444">
    <property type="term" value="F:F-box domain binding"/>
    <property type="evidence" value="ECO:0007669"/>
    <property type="project" value="TreeGrafter"/>
</dbReference>
<protein>
    <submittedName>
        <fullName evidence="1">Dual specificity protein phosphatase 1B</fullName>
    </submittedName>
</protein>
<dbReference type="InterPro" id="IPR029021">
    <property type="entry name" value="Prot-tyrosine_phosphatase-like"/>
</dbReference>
<dbReference type="Gene3D" id="3.90.190.10">
    <property type="entry name" value="Protein tyrosine phosphatase superfamily"/>
    <property type="match status" value="1"/>
</dbReference>